<dbReference type="PANTHER" id="PTHR30625">
    <property type="entry name" value="PROTEIN TOLQ"/>
    <property type="match status" value="1"/>
</dbReference>
<evidence type="ECO:0000313" key="9">
    <source>
        <dbReference type="EMBL" id="SHF29529.1"/>
    </source>
</evidence>
<comment type="subcellular location">
    <subcellularLocation>
        <location evidence="1">Cell membrane</location>
        <topology evidence="1">Multi-pass membrane protein</topology>
    </subcellularLocation>
    <subcellularLocation>
        <location evidence="6">Membrane</location>
        <topology evidence="6">Multi-pass membrane protein</topology>
    </subcellularLocation>
</comment>
<dbReference type="InterPro" id="IPR050790">
    <property type="entry name" value="ExbB/TolQ_transport"/>
</dbReference>
<organism evidence="9 10">
    <name type="scientific">Fodinibius roseus</name>
    <dbReference type="NCBI Taxonomy" id="1194090"/>
    <lineage>
        <taxon>Bacteria</taxon>
        <taxon>Pseudomonadati</taxon>
        <taxon>Balneolota</taxon>
        <taxon>Balneolia</taxon>
        <taxon>Balneolales</taxon>
        <taxon>Balneolaceae</taxon>
        <taxon>Fodinibius</taxon>
    </lineage>
</organism>
<dbReference type="EMBL" id="FQUS01000007">
    <property type="protein sequence ID" value="SHF29529.1"/>
    <property type="molecule type" value="Genomic_DNA"/>
</dbReference>
<feature type="transmembrane region" description="Helical" evidence="7">
    <location>
        <begin position="187"/>
        <end position="210"/>
    </location>
</feature>
<keyword evidence="3 7" id="KW-0812">Transmembrane</keyword>
<dbReference type="GO" id="GO:0017038">
    <property type="term" value="P:protein import"/>
    <property type="evidence" value="ECO:0007669"/>
    <property type="project" value="TreeGrafter"/>
</dbReference>
<comment type="similarity">
    <text evidence="6">Belongs to the exbB/tolQ family.</text>
</comment>
<keyword evidence="6" id="KW-0813">Transport</keyword>
<dbReference type="STRING" id="1194090.SAMN05443144_10765"/>
<keyword evidence="2" id="KW-1003">Cell membrane</keyword>
<dbReference type="PANTHER" id="PTHR30625:SF17">
    <property type="entry name" value="TOLQ-RELATED"/>
    <property type="match status" value="1"/>
</dbReference>
<feature type="domain" description="MotA/TolQ/ExbB proton channel" evidence="8">
    <location>
        <begin position="104"/>
        <end position="225"/>
    </location>
</feature>
<dbReference type="RefSeq" id="WP_073061993.1">
    <property type="nucleotide sequence ID" value="NZ_FQUS01000007.1"/>
</dbReference>
<dbReference type="OrthoDB" id="4045at2"/>
<dbReference type="AlphaFoldDB" id="A0A1M5AGX9"/>
<evidence type="ECO:0000256" key="5">
    <source>
        <dbReference type="ARBA" id="ARBA00023136"/>
    </source>
</evidence>
<gene>
    <name evidence="9" type="ORF">SAMN05443144_10765</name>
</gene>
<feature type="transmembrane region" description="Helical" evidence="7">
    <location>
        <begin position="144"/>
        <end position="167"/>
    </location>
</feature>
<keyword evidence="6" id="KW-0653">Protein transport</keyword>
<dbReference type="Proteomes" id="UP000184041">
    <property type="component" value="Unassembled WGS sequence"/>
</dbReference>
<evidence type="ECO:0000256" key="6">
    <source>
        <dbReference type="RuleBase" id="RU004057"/>
    </source>
</evidence>
<evidence type="ECO:0000313" key="10">
    <source>
        <dbReference type="Proteomes" id="UP000184041"/>
    </source>
</evidence>
<evidence type="ECO:0000256" key="1">
    <source>
        <dbReference type="ARBA" id="ARBA00004651"/>
    </source>
</evidence>
<evidence type="ECO:0000256" key="7">
    <source>
        <dbReference type="SAM" id="Phobius"/>
    </source>
</evidence>
<proteinExistence type="inferred from homology"/>
<evidence type="ECO:0000256" key="4">
    <source>
        <dbReference type="ARBA" id="ARBA00022989"/>
    </source>
</evidence>
<dbReference type="Pfam" id="PF01618">
    <property type="entry name" value="MotA_ExbB"/>
    <property type="match status" value="1"/>
</dbReference>
<feature type="transmembrane region" description="Helical" evidence="7">
    <location>
        <begin position="41"/>
        <end position="64"/>
    </location>
</feature>
<name>A0A1M5AGX9_9BACT</name>
<keyword evidence="4 7" id="KW-1133">Transmembrane helix</keyword>
<keyword evidence="5 7" id="KW-0472">Membrane</keyword>
<dbReference type="InterPro" id="IPR002898">
    <property type="entry name" value="MotA_ExbB_proton_chnl"/>
</dbReference>
<accession>A0A1M5AGX9</accession>
<protein>
    <submittedName>
        <fullName evidence="9">Outer membrane transport energization protein ExbB</fullName>
    </submittedName>
</protein>
<keyword evidence="10" id="KW-1185">Reference proteome</keyword>
<evidence type="ECO:0000256" key="2">
    <source>
        <dbReference type="ARBA" id="ARBA00022475"/>
    </source>
</evidence>
<evidence type="ECO:0000259" key="8">
    <source>
        <dbReference type="Pfam" id="PF01618"/>
    </source>
</evidence>
<dbReference type="GO" id="GO:0005886">
    <property type="term" value="C:plasma membrane"/>
    <property type="evidence" value="ECO:0007669"/>
    <property type="project" value="UniProtKB-SubCell"/>
</dbReference>
<sequence>MQALLFFWIQSQPDTSAADTSSIADSLSLAAQQENMSMLELLAEGGVLMIPLFLLSIVAIFVIAERWRSLNNSRIEVDGFLRTVEGMLKDGDRERALTYCDSIDKPLARILKAGIRRLGRSIRDIESAISNAGKKEIFHLEKRMNWLATIAGVAPLVGFTGTVTGMIEAFMDIQSLQGNVNPSVLAGGIWEALITTATGLIVGIIAYGFYNFLLGKINRTVHELENASADFIDMLQSPSSKKKQEAQKVR</sequence>
<evidence type="ECO:0000256" key="3">
    <source>
        <dbReference type="ARBA" id="ARBA00022692"/>
    </source>
</evidence>
<reference evidence="9 10" key="1">
    <citation type="submission" date="2016-11" db="EMBL/GenBank/DDBJ databases">
        <authorList>
            <person name="Jaros S."/>
            <person name="Januszkiewicz K."/>
            <person name="Wedrychowicz H."/>
        </authorList>
    </citation>
    <scope>NUCLEOTIDE SEQUENCE [LARGE SCALE GENOMIC DNA]</scope>
    <source>
        <strain evidence="9 10">DSM 21986</strain>
    </source>
</reference>